<dbReference type="Gene3D" id="1.10.287.140">
    <property type="match status" value="1"/>
</dbReference>
<dbReference type="FunFam" id="3.30.930.10:FF:000033">
    <property type="entry name" value="Phenylalanine--tRNA ligase alpha subunit"/>
    <property type="match status" value="1"/>
</dbReference>
<dbReference type="InterPro" id="IPR006096">
    <property type="entry name" value="Glu/Leu/Phe/Val/Trp_DH_C"/>
</dbReference>
<dbReference type="Pfam" id="PF01409">
    <property type="entry name" value="tRNA-synt_2d"/>
    <property type="match status" value="1"/>
</dbReference>
<dbReference type="InterPro" id="IPR033922">
    <property type="entry name" value="NAD_bind_Glu_DH"/>
</dbReference>
<dbReference type="AlphaFoldDB" id="A0AAV1IYM4"/>
<dbReference type="SUPFAM" id="SSF51735">
    <property type="entry name" value="NAD(P)-binding Rossmann-fold domains"/>
    <property type="match status" value="1"/>
</dbReference>
<dbReference type="InterPro" id="IPR036291">
    <property type="entry name" value="NAD(P)-bd_dom_sf"/>
</dbReference>
<evidence type="ECO:0000256" key="8">
    <source>
        <dbReference type="ARBA" id="ARBA00012889"/>
    </source>
</evidence>
<keyword evidence="13" id="KW-0067">ATP-binding</keyword>
<evidence type="ECO:0000313" key="26">
    <source>
        <dbReference type="Proteomes" id="UP001497472"/>
    </source>
</evidence>
<dbReference type="Gene3D" id="3.40.50.10860">
    <property type="entry name" value="Leucine Dehydrogenase, chain A, domain 1"/>
    <property type="match status" value="1"/>
</dbReference>
<evidence type="ECO:0000313" key="25">
    <source>
        <dbReference type="EMBL" id="CAK1541231.1"/>
    </source>
</evidence>
<dbReference type="GO" id="GO:0046872">
    <property type="term" value="F:metal ion binding"/>
    <property type="evidence" value="ECO:0007669"/>
    <property type="project" value="UniProtKB-KW"/>
</dbReference>
<keyword evidence="16 23" id="KW-0560">Oxidoreductase</keyword>
<dbReference type="EMBL" id="CAVLEF010000002">
    <property type="protein sequence ID" value="CAK1541231.1"/>
    <property type="molecule type" value="Genomic_DNA"/>
</dbReference>
<dbReference type="InterPro" id="IPR040725">
    <property type="entry name" value="PheRS_DBD3"/>
</dbReference>
<comment type="cofactor">
    <cofactor evidence="1">
        <name>Mg(2+)</name>
        <dbReference type="ChEBI" id="CHEBI:18420"/>
    </cofactor>
</comment>
<keyword evidence="15" id="KW-0648">Protein biosynthesis</keyword>
<comment type="similarity">
    <text evidence="4 23">Belongs to the Glu/Leu/Phe/Val dehydrogenases family.</text>
</comment>
<dbReference type="PANTHER" id="PTHR11606">
    <property type="entry name" value="GLUTAMATE DEHYDROGENASE"/>
    <property type="match status" value="1"/>
</dbReference>
<evidence type="ECO:0000256" key="21">
    <source>
        <dbReference type="ARBA" id="ARBA00048577"/>
    </source>
</evidence>
<evidence type="ECO:0000256" key="10">
    <source>
        <dbReference type="ARBA" id="ARBA00022598"/>
    </source>
</evidence>
<dbReference type="SMART" id="SM00839">
    <property type="entry name" value="ELFV_dehydrog"/>
    <property type="match status" value="1"/>
</dbReference>
<keyword evidence="9" id="KW-0963">Cytoplasm</keyword>
<dbReference type="InterPro" id="IPR006097">
    <property type="entry name" value="Glu/Leu/Phe/Val/Trp_DH_dimer"/>
</dbReference>
<dbReference type="Gene3D" id="3.40.50.720">
    <property type="entry name" value="NAD(P)-binding Rossmann-like Domain"/>
    <property type="match status" value="1"/>
</dbReference>
<dbReference type="EC" id="1.4.1.3" evidence="8"/>
<accession>A0AAV1IYM4</accession>
<evidence type="ECO:0000256" key="2">
    <source>
        <dbReference type="ARBA" id="ARBA00004173"/>
    </source>
</evidence>
<dbReference type="InterPro" id="IPR040724">
    <property type="entry name" value="PheRS_DBD1"/>
</dbReference>
<evidence type="ECO:0000256" key="4">
    <source>
        <dbReference type="ARBA" id="ARBA00006382"/>
    </source>
</evidence>
<dbReference type="Pfam" id="PF00208">
    <property type="entry name" value="ELFV_dehydrog"/>
    <property type="match status" value="1"/>
</dbReference>
<dbReference type="Gene3D" id="3.30.930.10">
    <property type="entry name" value="Bira Bifunctional Protein, Domain 2"/>
    <property type="match status" value="1"/>
</dbReference>
<dbReference type="Pfam" id="PF18552">
    <property type="entry name" value="PheRS_DBD1"/>
    <property type="match status" value="1"/>
</dbReference>
<evidence type="ECO:0000256" key="5">
    <source>
        <dbReference type="ARBA" id="ARBA00006703"/>
    </source>
</evidence>
<sequence length="1009" mass="112712">MELNERILCYLEGSDKVDTLKLANEFNEDHQKIIGAVKSIEALEMVTSEPVKTTKWGLTEEGQLVADHGSHEAVLYRSIPEDGISQAEVMKKVPNAKVGFSKAMSSGWIYIDKSAGAPLVKRKVESITDTVQENLNEIKKGIDNLTDNIRNDYKKRKLLQEITLKSFILSKGPQFATSIKKLETDLTSEMLMTGAWKELQFKPYNFDALGQPPASGHLHPLLKVRSEFREIFLEMGFTEMPTNQYIESSFWNFDALFQPQQHPARDAHDTFFMSSPAASTTFPMDYLEKVKKVHSEGGYGSQGYRYDWKIEEAQKNLLRTHTTAVSARMLYKLAQEKEFRPQKYFSIDKVFRNETLDATHLAEFHQVEGVVAARGLGLADLISELDAFFSRLGFDKLQFKPAYNPYTEPSMEIFAYHTGLGKWIEIGNSGVFRPEMLLPMGLPSDVNVIAWGLSLERPTMIKYGLNNIRDLVGPKVDLQMVQSNPICFKLVRGPLRLSVRNYEIPEKLKGVASDPNPSFYKMVEYFYHYAVKVCEPSLEAYLKKHTHFSDKKRKQRVAGILKVMGSCNSSLQFEFPLQRKNGDYEIIHAYRSQHSVHRLPCKGGIRFSDKVYLEEVKALAALMTYKCACSNIPFGGAKGGVAINPKKYTVAELQRITRRYTLELAKKNYIGAGIDVPAPDVNTSGREMSWIVDTYIKTLGYNDLNAAACVTGKPINGGGIRGRVEATGRGVFITASEFMHDEQWMKLIDLEPGFNGKTAIVQGFGNVGSWAAMYLQESGVKVIGVLEADCNLKNPEGIKCKELHDYKTKNRGSAKGFQGATECGPELLYEKCDILVVAALEKTITHENAGKLNCKVIIEGANGPTTPAADLILREKKILCLPDLLANAGGVTVSYFEFLKNINHVSFGKLSIKFWRDSNSALLDSVEKSLKKSNIDAQIHPTPLFQSLMSGASEHHIVTSGLEYSMINACNNVKQAAAAHNLGLDVRTAAYINAIEKIFVTYDEQGLAI</sequence>
<dbReference type="NCBIfam" id="TIGR00468">
    <property type="entry name" value="pheS"/>
    <property type="match status" value="1"/>
</dbReference>
<dbReference type="CDD" id="cd01076">
    <property type="entry name" value="NAD_bind_1_Glu_DH"/>
    <property type="match status" value="1"/>
</dbReference>
<keyword evidence="12" id="KW-0547">Nucleotide-binding</keyword>
<comment type="subunit">
    <text evidence="6">Tetramer of two alpha and two beta subunits.</text>
</comment>
<dbReference type="FunFam" id="3.40.50.720:FF:000100">
    <property type="entry name" value="Glutamate dehydrogenase 1, mitochondrial"/>
    <property type="match status" value="1"/>
</dbReference>
<dbReference type="EC" id="6.1.1.20" evidence="7"/>
<evidence type="ECO:0000256" key="16">
    <source>
        <dbReference type="ARBA" id="ARBA00023002"/>
    </source>
</evidence>
<evidence type="ECO:0000256" key="9">
    <source>
        <dbReference type="ARBA" id="ARBA00022490"/>
    </source>
</evidence>
<evidence type="ECO:0000256" key="12">
    <source>
        <dbReference type="ARBA" id="ARBA00022741"/>
    </source>
</evidence>
<evidence type="ECO:0000256" key="14">
    <source>
        <dbReference type="ARBA" id="ARBA00022842"/>
    </source>
</evidence>
<proteinExistence type="inferred from homology"/>
<dbReference type="GO" id="GO:0005524">
    <property type="term" value="F:ATP binding"/>
    <property type="evidence" value="ECO:0007669"/>
    <property type="project" value="UniProtKB-KW"/>
</dbReference>
<dbReference type="GO" id="GO:0000049">
    <property type="term" value="F:tRNA binding"/>
    <property type="evidence" value="ECO:0007669"/>
    <property type="project" value="InterPro"/>
</dbReference>
<evidence type="ECO:0000256" key="15">
    <source>
        <dbReference type="ARBA" id="ARBA00022917"/>
    </source>
</evidence>
<evidence type="ECO:0000256" key="19">
    <source>
        <dbReference type="ARBA" id="ARBA00030612"/>
    </source>
</evidence>
<dbReference type="InterPro" id="IPR006195">
    <property type="entry name" value="aa-tRNA-synth_II"/>
</dbReference>
<protein>
    <recommendedName>
        <fullName evidence="19">Phenylalanyl-tRNA synthetase alpha subunit</fullName>
        <ecNumber evidence="8">1.4.1.3</ecNumber>
        <ecNumber evidence="7">6.1.1.20</ecNumber>
    </recommendedName>
</protein>
<dbReference type="GO" id="GO:0004826">
    <property type="term" value="F:phenylalanine-tRNA ligase activity"/>
    <property type="evidence" value="ECO:0007669"/>
    <property type="project" value="UniProtKB-EC"/>
</dbReference>
<keyword evidence="18" id="KW-0030">Aminoacyl-tRNA synthetase</keyword>
<dbReference type="GO" id="GO:0004352">
    <property type="term" value="F:glutamate dehydrogenase (NAD+) activity"/>
    <property type="evidence" value="ECO:0007669"/>
    <property type="project" value="TreeGrafter"/>
</dbReference>
<dbReference type="InterPro" id="IPR033524">
    <property type="entry name" value="Glu/Leu/Phe/Val_DH_AS"/>
</dbReference>
<evidence type="ECO:0000256" key="23">
    <source>
        <dbReference type="RuleBase" id="RU004417"/>
    </source>
</evidence>
<keyword evidence="10" id="KW-0436">Ligase</keyword>
<keyword evidence="17" id="KW-0496">Mitochondrion</keyword>
<dbReference type="InterPro" id="IPR040586">
    <property type="entry name" value="PheRS_DBD2"/>
</dbReference>
<dbReference type="PANTHER" id="PTHR11606:SF7">
    <property type="entry name" value="GLUTAMATE DEHYDROGENASE"/>
    <property type="match status" value="1"/>
</dbReference>
<evidence type="ECO:0000256" key="18">
    <source>
        <dbReference type="ARBA" id="ARBA00023146"/>
    </source>
</evidence>
<dbReference type="PRINTS" id="PR00082">
    <property type="entry name" value="GLFDHDRGNASE"/>
</dbReference>
<dbReference type="Gene3D" id="1.10.10.2320">
    <property type="match status" value="1"/>
</dbReference>
<evidence type="ECO:0000256" key="20">
    <source>
        <dbReference type="ARBA" id="ARBA00047867"/>
    </source>
</evidence>
<dbReference type="InterPro" id="IPR045864">
    <property type="entry name" value="aa-tRNA-synth_II/BPL/LPL"/>
</dbReference>
<comment type="similarity">
    <text evidence="5">Belongs to the class-II aminoacyl-tRNA synthetase family. Phe-tRNA synthetase alpha subunit type 2 subfamily.</text>
</comment>
<evidence type="ECO:0000256" key="3">
    <source>
        <dbReference type="ARBA" id="ARBA00004496"/>
    </source>
</evidence>
<dbReference type="InterPro" id="IPR006095">
    <property type="entry name" value="Glu/Leu/Phe/Val/Trp_DH"/>
</dbReference>
<dbReference type="Pfam" id="PF18554">
    <property type="entry name" value="PheRS_DBD2"/>
    <property type="match status" value="1"/>
</dbReference>
<evidence type="ECO:0000256" key="22">
    <source>
        <dbReference type="ARBA" id="ARBA00049255"/>
    </source>
</evidence>
<evidence type="ECO:0000256" key="6">
    <source>
        <dbReference type="ARBA" id="ARBA00011209"/>
    </source>
</evidence>
<dbReference type="GO" id="GO:0005739">
    <property type="term" value="C:mitochondrion"/>
    <property type="evidence" value="ECO:0007669"/>
    <property type="project" value="UniProtKB-SubCell"/>
</dbReference>
<dbReference type="Pfam" id="PF02812">
    <property type="entry name" value="ELFV_dehydrog_N"/>
    <property type="match status" value="1"/>
</dbReference>
<evidence type="ECO:0000256" key="7">
    <source>
        <dbReference type="ARBA" id="ARBA00012814"/>
    </source>
</evidence>
<dbReference type="PROSITE" id="PS00074">
    <property type="entry name" value="GLFV_DEHYDROGENASE"/>
    <property type="match status" value="1"/>
</dbReference>
<evidence type="ECO:0000259" key="24">
    <source>
        <dbReference type="PROSITE" id="PS50862"/>
    </source>
</evidence>
<comment type="catalytic activity">
    <reaction evidence="21">
        <text>L-glutamate + NADP(+) + H2O = 2-oxoglutarate + NH4(+) + NADPH + H(+)</text>
        <dbReference type="Rhea" id="RHEA:11612"/>
        <dbReference type="ChEBI" id="CHEBI:15377"/>
        <dbReference type="ChEBI" id="CHEBI:15378"/>
        <dbReference type="ChEBI" id="CHEBI:16810"/>
        <dbReference type="ChEBI" id="CHEBI:28938"/>
        <dbReference type="ChEBI" id="CHEBI:29985"/>
        <dbReference type="ChEBI" id="CHEBI:57783"/>
        <dbReference type="ChEBI" id="CHEBI:58349"/>
        <dbReference type="EC" id="1.4.1.3"/>
    </reaction>
</comment>
<keyword evidence="26" id="KW-1185">Reference proteome</keyword>
<organism evidence="25 26">
    <name type="scientific">Leptosia nina</name>
    <dbReference type="NCBI Taxonomy" id="320188"/>
    <lineage>
        <taxon>Eukaryota</taxon>
        <taxon>Metazoa</taxon>
        <taxon>Ecdysozoa</taxon>
        <taxon>Arthropoda</taxon>
        <taxon>Hexapoda</taxon>
        <taxon>Insecta</taxon>
        <taxon>Pterygota</taxon>
        <taxon>Neoptera</taxon>
        <taxon>Endopterygota</taxon>
        <taxon>Lepidoptera</taxon>
        <taxon>Glossata</taxon>
        <taxon>Ditrysia</taxon>
        <taxon>Papilionoidea</taxon>
        <taxon>Pieridae</taxon>
        <taxon>Pierinae</taxon>
        <taxon>Leptosia</taxon>
    </lineage>
</organism>
<dbReference type="NCBIfam" id="NF003210">
    <property type="entry name" value="PRK04172.1"/>
    <property type="match status" value="1"/>
</dbReference>
<comment type="catalytic activity">
    <reaction evidence="22">
        <text>tRNA(Phe) + L-phenylalanine + ATP = L-phenylalanyl-tRNA(Phe) + AMP + diphosphate + H(+)</text>
        <dbReference type="Rhea" id="RHEA:19413"/>
        <dbReference type="Rhea" id="RHEA-COMP:9668"/>
        <dbReference type="Rhea" id="RHEA-COMP:9699"/>
        <dbReference type="ChEBI" id="CHEBI:15378"/>
        <dbReference type="ChEBI" id="CHEBI:30616"/>
        <dbReference type="ChEBI" id="CHEBI:33019"/>
        <dbReference type="ChEBI" id="CHEBI:58095"/>
        <dbReference type="ChEBI" id="CHEBI:78442"/>
        <dbReference type="ChEBI" id="CHEBI:78531"/>
        <dbReference type="ChEBI" id="CHEBI:456215"/>
        <dbReference type="EC" id="6.1.1.20"/>
    </reaction>
</comment>
<comment type="catalytic activity">
    <reaction evidence="20">
        <text>L-glutamate + NAD(+) + H2O = 2-oxoglutarate + NH4(+) + NADH + H(+)</text>
        <dbReference type="Rhea" id="RHEA:15133"/>
        <dbReference type="ChEBI" id="CHEBI:15377"/>
        <dbReference type="ChEBI" id="CHEBI:15378"/>
        <dbReference type="ChEBI" id="CHEBI:16810"/>
        <dbReference type="ChEBI" id="CHEBI:28938"/>
        <dbReference type="ChEBI" id="CHEBI:29985"/>
        <dbReference type="ChEBI" id="CHEBI:57540"/>
        <dbReference type="ChEBI" id="CHEBI:57945"/>
        <dbReference type="EC" id="1.4.1.3"/>
    </reaction>
</comment>
<feature type="domain" description="Aminoacyl-transfer RNA synthetases class-II family profile" evidence="24">
    <location>
        <begin position="223"/>
        <end position="474"/>
    </location>
</feature>
<dbReference type="GO" id="GO:0006432">
    <property type="term" value="P:phenylalanyl-tRNA aminoacylation"/>
    <property type="evidence" value="ECO:0007669"/>
    <property type="project" value="InterPro"/>
</dbReference>
<comment type="subcellular location">
    <subcellularLocation>
        <location evidence="3">Cytoplasm</location>
    </subcellularLocation>
    <subcellularLocation>
        <location evidence="2">Mitochondrion</location>
    </subcellularLocation>
</comment>
<evidence type="ECO:0000256" key="11">
    <source>
        <dbReference type="ARBA" id="ARBA00022723"/>
    </source>
</evidence>
<dbReference type="InterPro" id="IPR002319">
    <property type="entry name" value="Phenylalanyl-tRNA_Synthase"/>
</dbReference>
<dbReference type="GO" id="GO:0006538">
    <property type="term" value="P:L-glutamate catabolic process"/>
    <property type="evidence" value="ECO:0007669"/>
    <property type="project" value="TreeGrafter"/>
</dbReference>
<dbReference type="SUPFAM" id="SSF55681">
    <property type="entry name" value="Class II aaRS and biotin synthetases"/>
    <property type="match status" value="1"/>
</dbReference>
<dbReference type="InterPro" id="IPR004529">
    <property type="entry name" value="Phe-tRNA-synth_IIc_asu"/>
</dbReference>
<dbReference type="Gene3D" id="1.10.10.2330">
    <property type="match status" value="1"/>
</dbReference>
<dbReference type="InterPro" id="IPR046346">
    <property type="entry name" value="Aminoacid_DH-like_N_sf"/>
</dbReference>
<reference evidence="25 26" key="1">
    <citation type="submission" date="2023-11" db="EMBL/GenBank/DDBJ databases">
        <authorList>
            <person name="Okamura Y."/>
        </authorList>
    </citation>
    <scope>NUCLEOTIDE SEQUENCE [LARGE SCALE GENOMIC DNA]</scope>
</reference>
<gene>
    <name evidence="25" type="ORF">LNINA_LOCUS1235</name>
</gene>
<dbReference type="PROSITE" id="PS50862">
    <property type="entry name" value="AA_TRNA_LIGASE_II"/>
    <property type="match status" value="1"/>
</dbReference>
<name>A0AAV1IYM4_9NEOP</name>
<keyword evidence="11" id="KW-0479">Metal-binding</keyword>
<evidence type="ECO:0000256" key="17">
    <source>
        <dbReference type="ARBA" id="ARBA00023128"/>
    </source>
</evidence>
<dbReference type="Proteomes" id="UP001497472">
    <property type="component" value="Unassembled WGS sequence"/>
</dbReference>
<dbReference type="Pfam" id="PF18553">
    <property type="entry name" value="PheRS_DBD3"/>
    <property type="match status" value="1"/>
</dbReference>
<dbReference type="FunFam" id="1.10.10.2330:FF:000005">
    <property type="entry name" value="phenylalanine--tRNA ligase alpha subunit"/>
    <property type="match status" value="1"/>
</dbReference>
<evidence type="ECO:0000256" key="13">
    <source>
        <dbReference type="ARBA" id="ARBA00022840"/>
    </source>
</evidence>
<dbReference type="SUPFAM" id="SSF53223">
    <property type="entry name" value="Aminoacid dehydrogenase-like, N-terminal domain"/>
    <property type="match status" value="1"/>
</dbReference>
<evidence type="ECO:0000256" key="1">
    <source>
        <dbReference type="ARBA" id="ARBA00001946"/>
    </source>
</evidence>
<keyword evidence="14" id="KW-0460">Magnesium</keyword>
<dbReference type="CDD" id="cd00496">
    <property type="entry name" value="PheRS_alpha_core"/>
    <property type="match status" value="1"/>
</dbReference>
<comment type="caution">
    <text evidence="25">The sequence shown here is derived from an EMBL/GenBank/DDBJ whole genome shotgun (WGS) entry which is preliminary data.</text>
</comment>
<dbReference type="Gene3D" id="3.30.1370.240">
    <property type="match status" value="1"/>
</dbReference>